<comment type="caution">
    <text evidence="2">The sequence shown here is derived from an EMBL/GenBank/DDBJ whole genome shotgun (WGS) entry which is preliminary data.</text>
</comment>
<feature type="region of interest" description="Disordered" evidence="1">
    <location>
        <begin position="1"/>
        <end position="20"/>
    </location>
</feature>
<keyword evidence="3" id="KW-1185">Reference proteome</keyword>
<dbReference type="EMBL" id="JBAWTH010000079">
    <property type="protein sequence ID" value="KAL2279152.1"/>
    <property type="molecule type" value="Genomic_DNA"/>
</dbReference>
<gene>
    <name evidence="2" type="ORF">FJTKL_13717</name>
</gene>
<dbReference type="Proteomes" id="UP001600888">
    <property type="component" value="Unassembled WGS sequence"/>
</dbReference>
<organism evidence="2 3">
    <name type="scientific">Diaporthe vaccinii</name>
    <dbReference type="NCBI Taxonomy" id="105482"/>
    <lineage>
        <taxon>Eukaryota</taxon>
        <taxon>Fungi</taxon>
        <taxon>Dikarya</taxon>
        <taxon>Ascomycota</taxon>
        <taxon>Pezizomycotina</taxon>
        <taxon>Sordariomycetes</taxon>
        <taxon>Sordariomycetidae</taxon>
        <taxon>Diaporthales</taxon>
        <taxon>Diaporthaceae</taxon>
        <taxon>Diaporthe</taxon>
        <taxon>Diaporthe eres species complex</taxon>
    </lineage>
</organism>
<evidence type="ECO:0000256" key="1">
    <source>
        <dbReference type="SAM" id="MobiDB-lite"/>
    </source>
</evidence>
<evidence type="ECO:0000313" key="2">
    <source>
        <dbReference type="EMBL" id="KAL2279152.1"/>
    </source>
</evidence>
<accession>A0ABR4E9R9</accession>
<proteinExistence type="predicted"/>
<evidence type="ECO:0000313" key="3">
    <source>
        <dbReference type="Proteomes" id="UP001600888"/>
    </source>
</evidence>
<protein>
    <submittedName>
        <fullName evidence="2">Uncharacterized protein</fullName>
    </submittedName>
</protein>
<sequence>MNSRRDRRISRCDGKSFPNPVVHPRSSPTLIATCDRTIRKQKSGCNLTSLVQSPLASHGYCNQVRKAQDNLSEATYSAATLYNIRCPALIHLPHPVSLSRVSTPAPPSRPQTVIQLRLPPPRRFNAFLICI</sequence>
<name>A0ABR4E9R9_9PEZI</name>
<reference evidence="2 3" key="1">
    <citation type="submission" date="2024-03" db="EMBL/GenBank/DDBJ databases">
        <title>A high-quality draft genome sequence of Diaporthe vaccinii, a causative agent of upright dieback and viscid rot disease in cranberry plants.</title>
        <authorList>
            <person name="Sarrasin M."/>
            <person name="Lang B.F."/>
            <person name="Burger G."/>
        </authorList>
    </citation>
    <scope>NUCLEOTIDE SEQUENCE [LARGE SCALE GENOMIC DNA]</scope>
    <source>
        <strain evidence="2 3">IS7</strain>
    </source>
</reference>